<feature type="compositionally biased region" description="Low complexity" evidence="1">
    <location>
        <begin position="909"/>
        <end position="932"/>
    </location>
</feature>
<evidence type="ECO:0000313" key="3">
    <source>
        <dbReference type="Proteomes" id="UP000186817"/>
    </source>
</evidence>
<dbReference type="Proteomes" id="UP000186817">
    <property type="component" value="Unassembled WGS sequence"/>
</dbReference>
<keyword evidence="3" id="KW-1185">Reference proteome</keyword>
<feature type="region of interest" description="Disordered" evidence="1">
    <location>
        <begin position="891"/>
        <end position="932"/>
    </location>
</feature>
<feature type="region of interest" description="Disordered" evidence="1">
    <location>
        <begin position="469"/>
        <end position="601"/>
    </location>
</feature>
<feature type="region of interest" description="Disordered" evidence="1">
    <location>
        <begin position="776"/>
        <end position="798"/>
    </location>
</feature>
<feature type="region of interest" description="Disordered" evidence="1">
    <location>
        <begin position="137"/>
        <end position="249"/>
    </location>
</feature>
<organism evidence="2 3">
    <name type="scientific">Symbiodinium microadriaticum</name>
    <name type="common">Dinoflagellate</name>
    <name type="synonym">Zooxanthella microadriatica</name>
    <dbReference type="NCBI Taxonomy" id="2951"/>
    <lineage>
        <taxon>Eukaryota</taxon>
        <taxon>Sar</taxon>
        <taxon>Alveolata</taxon>
        <taxon>Dinophyceae</taxon>
        <taxon>Suessiales</taxon>
        <taxon>Symbiodiniaceae</taxon>
        <taxon>Symbiodinium</taxon>
    </lineage>
</organism>
<feature type="compositionally biased region" description="Basic residues" evidence="1">
    <location>
        <begin position="165"/>
        <end position="182"/>
    </location>
</feature>
<feature type="region of interest" description="Disordered" evidence="1">
    <location>
        <begin position="401"/>
        <end position="430"/>
    </location>
</feature>
<sequence length="932" mass="99179">MSAQNDQLLALHVQRAVPAEVEALLVVQLEKEKVAETAEAKKAVVRTITSQYSIVSRMEAVDPRDSALKLFQSVGGIKRLTAARCYCKASVRKFASTWFSTEKATAGRLSGRVSRLTYYEEQLRLCDLPGSARALSDVPCDCSRGSEKGKGDKGKGEKGKEKGKDKWKKGPKGPKKHKKGKDKGRSLTEPESEEESGGGATLMALRFSAPGGGGRPSPRLSEVPVLSPSEKPQSSVVARSPVGLGPKGPANLEDLASESMGSLGTRFAKQGDVSHVCKALEATAGDVWLVDSGATCHIVSTQHLSGFRVVKKHERTANLFNASGGSIVVSGVVDLEVHFGDVFLRLEEVLVAEVGFNVISPWTASERGWKTFLAKGGSRLYKGNKKSIKLMGAQRAWWAVSGSKKNPKRQPKGAVPMEIDSISEGPTPGRRAVTFLPGPASTGLEAPPGILKNRRKEAEVEIEAPGARNPLVMMGNSMPTEESGAPRVPEQSGTPMVPEESGAPSVPEQSGTPMVPEESGTTSVPEGAGVSTVQDVGTASAPEGAGVAVGQERSESEADSVLGTSPSYADHVQGPATPPSVPSLGSERFSPSPAAEGRPGGDIAVASAQAEHAEDEAWGKWQAAPDAPSAPRCSFCACLSACWCGGEAEESLLRQVFMKEQERPSSTEAMYDSLSYAMTDRGSSGITGPGRLDRPEEFLEETPYLPPRLPSYPEPEQQRPPKLMIDAATITDNALSEWSAWLHSARQGRSLREWGILASDLVTAIQYLSEAHPEVPSVTKGGRWSNAGRAGRRKQQQQQEYPNVVGMLAYLKEALRCVDSFNKAPTGYNSLLLGPPALVLERPASASPADEAESWKYIAATMAARVQRLLDKKRVKNQAVTEMTAVYLQTAKSAPRPRPVVQSPTTPAESGDSSGSDSSEISGVSGESRLKV</sequence>
<feature type="compositionally biased region" description="Basic and acidic residues" evidence="1">
    <location>
        <begin position="144"/>
        <end position="164"/>
    </location>
</feature>
<dbReference type="OrthoDB" id="10471713at2759"/>
<comment type="caution">
    <text evidence="2">The sequence shown here is derived from an EMBL/GenBank/DDBJ whole genome shotgun (WGS) entry which is preliminary data.</text>
</comment>
<dbReference type="AlphaFoldDB" id="A0A1Q9BZB0"/>
<reference evidence="2 3" key="1">
    <citation type="submission" date="2016-02" db="EMBL/GenBank/DDBJ databases">
        <title>Genome analysis of coral dinoflagellate symbionts highlights evolutionary adaptations to a symbiotic lifestyle.</title>
        <authorList>
            <person name="Aranda M."/>
            <person name="Li Y."/>
            <person name="Liew Y.J."/>
            <person name="Baumgarten S."/>
            <person name="Simakov O."/>
            <person name="Wilson M."/>
            <person name="Piel J."/>
            <person name="Ashoor H."/>
            <person name="Bougouffa S."/>
            <person name="Bajic V.B."/>
            <person name="Ryu T."/>
            <person name="Ravasi T."/>
            <person name="Bayer T."/>
            <person name="Micklem G."/>
            <person name="Kim H."/>
            <person name="Bhak J."/>
            <person name="Lajeunesse T.C."/>
            <person name="Voolstra C.R."/>
        </authorList>
    </citation>
    <scope>NUCLEOTIDE SEQUENCE [LARGE SCALE GENOMIC DNA]</scope>
    <source>
        <strain evidence="2 3">CCMP2467</strain>
    </source>
</reference>
<gene>
    <name evidence="2" type="ORF">AK812_SmicGene44110</name>
</gene>
<protein>
    <submittedName>
        <fullName evidence="2">Uncharacterized protein</fullName>
    </submittedName>
</protein>
<proteinExistence type="predicted"/>
<evidence type="ECO:0000256" key="1">
    <source>
        <dbReference type="SAM" id="MobiDB-lite"/>
    </source>
</evidence>
<name>A0A1Q9BZB0_SYMMI</name>
<accession>A0A1Q9BZB0</accession>
<evidence type="ECO:0000313" key="2">
    <source>
        <dbReference type="EMBL" id="OLP76012.1"/>
    </source>
</evidence>
<dbReference type="EMBL" id="LSRX01002171">
    <property type="protein sequence ID" value="OLP76012.1"/>
    <property type="molecule type" value="Genomic_DNA"/>
</dbReference>